<gene>
    <name evidence="1" type="ORF">M9H77_02519</name>
</gene>
<accession>A0ACC0C8M2</accession>
<organism evidence="1 2">
    <name type="scientific">Catharanthus roseus</name>
    <name type="common">Madagascar periwinkle</name>
    <name type="synonym">Vinca rosea</name>
    <dbReference type="NCBI Taxonomy" id="4058"/>
    <lineage>
        <taxon>Eukaryota</taxon>
        <taxon>Viridiplantae</taxon>
        <taxon>Streptophyta</taxon>
        <taxon>Embryophyta</taxon>
        <taxon>Tracheophyta</taxon>
        <taxon>Spermatophyta</taxon>
        <taxon>Magnoliopsida</taxon>
        <taxon>eudicotyledons</taxon>
        <taxon>Gunneridae</taxon>
        <taxon>Pentapetalae</taxon>
        <taxon>asterids</taxon>
        <taxon>lamiids</taxon>
        <taxon>Gentianales</taxon>
        <taxon>Apocynaceae</taxon>
        <taxon>Rauvolfioideae</taxon>
        <taxon>Vinceae</taxon>
        <taxon>Catharanthinae</taxon>
        <taxon>Catharanthus</taxon>
    </lineage>
</organism>
<reference evidence="2" key="1">
    <citation type="journal article" date="2023" name="Nat. Plants">
        <title>Single-cell RNA sequencing provides a high-resolution roadmap for understanding the multicellular compartmentation of specialized metabolism.</title>
        <authorList>
            <person name="Sun S."/>
            <person name="Shen X."/>
            <person name="Li Y."/>
            <person name="Li Y."/>
            <person name="Wang S."/>
            <person name="Li R."/>
            <person name="Zhang H."/>
            <person name="Shen G."/>
            <person name="Guo B."/>
            <person name="Wei J."/>
            <person name="Xu J."/>
            <person name="St-Pierre B."/>
            <person name="Chen S."/>
            <person name="Sun C."/>
        </authorList>
    </citation>
    <scope>NUCLEOTIDE SEQUENCE [LARGE SCALE GENOMIC DNA]</scope>
</reference>
<protein>
    <submittedName>
        <fullName evidence="1">Uncharacterized protein</fullName>
    </submittedName>
</protein>
<evidence type="ECO:0000313" key="1">
    <source>
        <dbReference type="EMBL" id="KAI5681292.1"/>
    </source>
</evidence>
<dbReference type="Proteomes" id="UP001060085">
    <property type="component" value="Linkage Group LG01"/>
</dbReference>
<keyword evidence="2" id="KW-1185">Reference proteome</keyword>
<dbReference type="EMBL" id="CM044701">
    <property type="protein sequence ID" value="KAI5681292.1"/>
    <property type="molecule type" value="Genomic_DNA"/>
</dbReference>
<name>A0ACC0C8M2_CATRO</name>
<sequence length="111" mass="13008">MEIDVIGKSKGVNLLTHETNFVLANDSLCMQYSWKQPEENVEARRRLMEFKGNFKNTKRKQSLCYEKVQMRDHKRALLQAVLWKGCGKLSKGAPRSLKRLKETSPDMFYVR</sequence>
<proteinExistence type="predicted"/>
<evidence type="ECO:0000313" key="2">
    <source>
        <dbReference type="Proteomes" id="UP001060085"/>
    </source>
</evidence>
<comment type="caution">
    <text evidence="1">The sequence shown here is derived from an EMBL/GenBank/DDBJ whole genome shotgun (WGS) entry which is preliminary data.</text>
</comment>